<dbReference type="GO" id="GO:0016746">
    <property type="term" value="F:acyltransferase activity"/>
    <property type="evidence" value="ECO:0007669"/>
    <property type="project" value="UniProtKB-KW"/>
</dbReference>
<feature type="transmembrane region" description="Helical" evidence="1">
    <location>
        <begin position="48"/>
        <end position="66"/>
    </location>
</feature>
<keyword evidence="2" id="KW-0808">Transferase</keyword>
<organism evidence="2 4">
    <name type="scientific">Chitinophaga sancti</name>
    <dbReference type="NCBI Taxonomy" id="1004"/>
    <lineage>
        <taxon>Bacteria</taxon>
        <taxon>Pseudomonadati</taxon>
        <taxon>Bacteroidota</taxon>
        <taxon>Chitinophagia</taxon>
        <taxon>Chitinophagales</taxon>
        <taxon>Chitinophagaceae</taxon>
        <taxon>Chitinophaga</taxon>
    </lineage>
</organism>
<proteinExistence type="predicted"/>
<keyword evidence="2" id="KW-0012">Acyltransferase</keyword>
<feature type="transmembrane region" description="Helical" evidence="1">
    <location>
        <begin position="227"/>
        <end position="246"/>
    </location>
</feature>
<dbReference type="Proteomes" id="UP000183788">
    <property type="component" value="Unassembled WGS sequence"/>
</dbReference>
<dbReference type="Proteomes" id="UP001326715">
    <property type="component" value="Chromosome"/>
</dbReference>
<feature type="transmembrane region" description="Helical" evidence="1">
    <location>
        <begin position="105"/>
        <end position="128"/>
    </location>
</feature>
<evidence type="ECO:0000313" key="2">
    <source>
        <dbReference type="EMBL" id="SFW62648.1"/>
    </source>
</evidence>
<protein>
    <submittedName>
        <fullName evidence="3">Heparan-alpha-glucosaminide N-acetyltransferase domain-containing protein</fullName>
    </submittedName>
    <submittedName>
        <fullName evidence="2">Predicted acyltransferase</fullName>
    </submittedName>
</protein>
<dbReference type="RefSeq" id="WP_072361572.1">
    <property type="nucleotide sequence ID" value="NZ_CBHWAX010000006.1"/>
</dbReference>
<dbReference type="EMBL" id="FPIZ01000009">
    <property type="protein sequence ID" value="SFW62648.1"/>
    <property type="molecule type" value="Genomic_DNA"/>
</dbReference>
<feature type="transmembrane region" description="Helical" evidence="1">
    <location>
        <begin position="258"/>
        <end position="277"/>
    </location>
</feature>
<feature type="transmembrane region" description="Helical" evidence="1">
    <location>
        <begin position="194"/>
        <end position="215"/>
    </location>
</feature>
<evidence type="ECO:0000256" key="1">
    <source>
        <dbReference type="SAM" id="Phobius"/>
    </source>
</evidence>
<evidence type="ECO:0000313" key="5">
    <source>
        <dbReference type="Proteomes" id="UP001326715"/>
    </source>
</evidence>
<reference evidence="3 5" key="2">
    <citation type="submission" date="2023-11" db="EMBL/GenBank/DDBJ databases">
        <title>MicrobeMod: A computational toolkit for identifying prokaryotic methylation and restriction-modification with nanopore sequencing.</title>
        <authorList>
            <person name="Crits-Christoph A."/>
            <person name="Kang S.C."/>
            <person name="Lee H."/>
            <person name="Ostrov N."/>
        </authorList>
    </citation>
    <scope>NUCLEOTIDE SEQUENCE [LARGE SCALE GENOMIC DNA]</scope>
    <source>
        <strain evidence="3 5">ATCC 23090</strain>
    </source>
</reference>
<feature type="transmembrane region" description="Helical" evidence="1">
    <location>
        <begin position="289"/>
        <end position="306"/>
    </location>
</feature>
<name>A0A1K1QS06_9BACT</name>
<evidence type="ECO:0000313" key="3">
    <source>
        <dbReference type="EMBL" id="WQG92578.1"/>
    </source>
</evidence>
<gene>
    <name evidence="2" type="ORF">SAMN05661012_02986</name>
    <name evidence="3" type="ORF">SR876_13760</name>
</gene>
<sequence length="354" mass="39230">MKQRLLSLDFFRGVTVAGMILVNNPGDWGHIYGPLEHSKWNGCTPTDLVFPFFLFMVGVAVSFALSSRREDPALHKSLILHIFRRAAIIFGIGLAFGLIPKFDFAHVRIPGVLARIAVVYLIISLLYLKTSSKTRIWICGGLLIVYYLLMTFVPVPGVGFPNLEPETNLGAWLDRTILTPDHLWKSSRTWDPEGILSTLPAIGTGLLGIMVGDWVRRKDKPEAEKVAWLFTAGFIAVLAGLIWDGFFPINKQLWTSSFVLFTAGLASMGLALCYWLIDVQGYKKGTAPFVAFGRNAITAYVLSGLVPRIHSIPSSLFMPLLSPLNASLAAAITLVLLMLIPVWIMYKRNIIVKI</sequence>
<feature type="transmembrane region" description="Helical" evidence="1">
    <location>
        <begin position="326"/>
        <end position="346"/>
    </location>
</feature>
<dbReference type="OrthoDB" id="9788724at2"/>
<feature type="transmembrane region" description="Helical" evidence="1">
    <location>
        <begin position="135"/>
        <end position="155"/>
    </location>
</feature>
<feature type="transmembrane region" description="Helical" evidence="1">
    <location>
        <begin position="78"/>
        <end position="99"/>
    </location>
</feature>
<dbReference type="PANTHER" id="PTHR31061:SF24">
    <property type="entry name" value="LD22376P"/>
    <property type="match status" value="1"/>
</dbReference>
<reference evidence="2 4" key="1">
    <citation type="submission" date="2016-11" db="EMBL/GenBank/DDBJ databases">
        <authorList>
            <person name="Jaros S."/>
            <person name="Januszkiewicz K."/>
            <person name="Wedrychowicz H."/>
        </authorList>
    </citation>
    <scope>NUCLEOTIDE SEQUENCE [LARGE SCALE GENOMIC DNA]</scope>
    <source>
        <strain evidence="2 4">DSM 784</strain>
    </source>
</reference>
<keyword evidence="5" id="KW-1185">Reference proteome</keyword>
<dbReference type="STRING" id="1004.SAMN05661012_02986"/>
<keyword evidence="1" id="KW-0812">Transmembrane</keyword>
<dbReference type="AlphaFoldDB" id="A0A1K1QS06"/>
<keyword evidence="1" id="KW-0472">Membrane</keyword>
<keyword evidence="1" id="KW-1133">Transmembrane helix</keyword>
<accession>A0A1K1QS06</accession>
<dbReference type="PANTHER" id="PTHR31061">
    <property type="entry name" value="LD22376P"/>
    <property type="match status" value="1"/>
</dbReference>
<evidence type="ECO:0000313" key="4">
    <source>
        <dbReference type="Proteomes" id="UP000183788"/>
    </source>
</evidence>
<dbReference type="EMBL" id="CP140154">
    <property type="protein sequence ID" value="WQG92578.1"/>
    <property type="molecule type" value="Genomic_DNA"/>
</dbReference>